<dbReference type="Pfam" id="PF00350">
    <property type="entry name" value="Dynamin_N"/>
    <property type="match status" value="1"/>
</dbReference>
<dbReference type="InterPro" id="IPR027417">
    <property type="entry name" value="P-loop_NTPase"/>
</dbReference>
<dbReference type="AlphaFoldDB" id="A0A815F417"/>
<evidence type="ECO:0000256" key="10">
    <source>
        <dbReference type="ARBA" id="ARBA00023134"/>
    </source>
</evidence>
<feature type="region of interest" description="Disordered" evidence="14">
    <location>
        <begin position="493"/>
        <end position="521"/>
    </location>
</feature>
<name>A0A815F417_9BILA</name>
<dbReference type="Proteomes" id="UP000682733">
    <property type="component" value="Unassembled WGS sequence"/>
</dbReference>
<dbReference type="OrthoDB" id="5061070at2759"/>
<feature type="domain" description="Dynamin-type G" evidence="16">
    <location>
        <begin position="22"/>
        <end position="303"/>
    </location>
</feature>
<evidence type="ECO:0000256" key="2">
    <source>
        <dbReference type="ARBA" id="ARBA00004514"/>
    </source>
</evidence>
<dbReference type="GO" id="GO:0005874">
    <property type="term" value="C:microtubule"/>
    <property type="evidence" value="ECO:0007669"/>
    <property type="project" value="TreeGrafter"/>
</dbReference>
<dbReference type="InterPro" id="IPR019762">
    <property type="entry name" value="Dynamin_GTPase_CS"/>
</dbReference>
<evidence type="ECO:0000313" key="17">
    <source>
        <dbReference type="EMBL" id="CAF1227557.1"/>
    </source>
</evidence>
<dbReference type="Pfam" id="PF01031">
    <property type="entry name" value="Dynamin_M"/>
    <property type="match status" value="1"/>
</dbReference>
<dbReference type="EMBL" id="CAJNOK010015550">
    <property type="protein sequence ID" value="CAF1227557.1"/>
    <property type="molecule type" value="Genomic_DNA"/>
</dbReference>
<feature type="domain" description="GED" evidence="15">
    <location>
        <begin position="591"/>
        <end position="682"/>
    </location>
</feature>
<dbReference type="GO" id="GO:0005525">
    <property type="term" value="F:GTP binding"/>
    <property type="evidence" value="ECO:0007669"/>
    <property type="project" value="UniProtKB-KW"/>
</dbReference>
<dbReference type="GO" id="GO:0016559">
    <property type="term" value="P:peroxisome fission"/>
    <property type="evidence" value="ECO:0007669"/>
    <property type="project" value="TreeGrafter"/>
</dbReference>
<dbReference type="PROSITE" id="PS51388">
    <property type="entry name" value="GED"/>
    <property type="match status" value="1"/>
</dbReference>
<dbReference type="GO" id="GO:0008289">
    <property type="term" value="F:lipid binding"/>
    <property type="evidence" value="ECO:0007669"/>
    <property type="project" value="UniProtKB-KW"/>
</dbReference>
<sequence length="683" mass="77136">MDALIPVLNKLQDVFNTVGSESIQLPQIVVVGSQSAGKSSVLENLVGQDFLPRGAGIVTRRPLTLQLVYTLPEDKEMQCNHLGVPVPKEDEFAVFTHIKGKVYTDFNEVRQEIEAETDRIGGKKNISHEPITLKIYSPKVVTLTLIDLPGLTKIPVEDQPVDIEQQVRDLIMHYITNPNCIILAITPANVDFSTSEAVKFAKEIDPEGRRTLAVLTKLDLMDRGTDAYDVLCGRIVPVKLGIIGVVNRSQEDIHKKKPIEEALRYEAAFLQKNYPSIASRNGTPFLAKTLNRLLMHHIRECLPALKTRINVMVSQFHTLVSSFGEPIEDKGRLLLQIITKFASSYCATIEGTSRNIEVAELCGGARICYIFHETFARALDSLNPLDTFELLVKRQIKRLEDPSQRCVELVHEELQRIIQHCGAQQEFIRFPKLHEKIVDVVTHLLRRRLPETNKMVENLVAIELAYINTKHPDFHEAGLIHKALTGGDYRTEVQQLQQQKEQQIQRSRETPREKENRSIDETKLSRTILNHIIDGEVNGIQEPNGSTSSPYTSNAAVTSKIPSSTITTMSPAGEGTTINPRKLSPREQRDCEVIERLIRSYFLIVRKNIQDSIPKAIMHFLVNFVKDNLQSELVAALYKTVADQELLDESGHIAARRKDAQEMLEALHKANQIISEVRETHLW</sequence>
<evidence type="ECO:0000259" key="16">
    <source>
        <dbReference type="PROSITE" id="PS51718"/>
    </source>
</evidence>
<dbReference type="Proteomes" id="UP000663829">
    <property type="component" value="Unassembled WGS sequence"/>
</dbReference>
<dbReference type="PANTHER" id="PTHR11566:SF21">
    <property type="entry name" value="DYNAMIN RELATED PROTEIN 1, ISOFORM A"/>
    <property type="match status" value="1"/>
</dbReference>
<evidence type="ECO:0000256" key="7">
    <source>
        <dbReference type="ARBA" id="ARBA00022801"/>
    </source>
</evidence>
<dbReference type="Proteomes" id="UP000677228">
    <property type="component" value="Unassembled WGS sequence"/>
</dbReference>
<evidence type="ECO:0000256" key="1">
    <source>
        <dbReference type="ARBA" id="ARBA00004294"/>
    </source>
</evidence>
<evidence type="ECO:0000313" key="21">
    <source>
        <dbReference type="Proteomes" id="UP000663829"/>
    </source>
</evidence>
<gene>
    <name evidence="18" type="ORF">GPM918_LOCUS29152</name>
    <name evidence="17" type="ORF">OVA965_LOCUS25219</name>
    <name evidence="20" type="ORF">SRO942_LOCUS29714</name>
    <name evidence="19" type="ORF">TMI583_LOCUS25947</name>
</gene>
<keyword evidence="4" id="KW-0963">Cytoplasm</keyword>
<evidence type="ECO:0000256" key="13">
    <source>
        <dbReference type="RuleBase" id="RU003932"/>
    </source>
</evidence>
<keyword evidence="6" id="KW-1000">Mitochondrion outer membrane</keyword>
<evidence type="ECO:0000256" key="9">
    <source>
        <dbReference type="ARBA" id="ARBA00023128"/>
    </source>
</evidence>
<comment type="subcellular location">
    <subcellularLocation>
        <location evidence="2">Cytoplasm</location>
        <location evidence="2">Cytosol</location>
    </subcellularLocation>
    <subcellularLocation>
        <location evidence="1">Mitochondrion outer membrane</location>
    </subcellularLocation>
</comment>
<evidence type="ECO:0000256" key="14">
    <source>
        <dbReference type="SAM" id="MobiDB-lite"/>
    </source>
</evidence>
<dbReference type="InterPro" id="IPR000375">
    <property type="entry name" value="Dynamin_stalk"/>
</dbReference>
<evidence type="ECO:0000256" key="11">
    <source>
        <dbReference type="ARBA" id="ARBA00023136"/>
    </source>
</evidence>
<dbReference type="GO" id="GO:0008017">
    <property type="term" value="F:microtubule binding"/>
    <property type="evidence" value="ECO:0007669"/>
    <property type="project" value="TreeGrafter"/>
</dbReference>
<keyword evidence="8" id="KW-0446">Lipid-binding</keyword>
<keyword evidence="7" id="KW-0378">Hydrolase</keyword>
<evidence type="ECO:0000256" key="6">
    <source>
        <dbReference type="ARBA" id="ARBA00022787"/>
    </source>
</evidence>
<dbReference type="GO" id="GO:0000266">
    <property type="term" value="P:mitochondrial fission"/>
    <property type="evidence" value="ECO:0007669"/>
    <property type="project" value="TreeGrafter"/>
</dbReference>
<feature type="compositionally biased region" description="Basic and acidic residues" evidence="14">
    <location>
        <begin position="506"/>
        <end position="521"/>
    </location>
</feature>
<dbReference type="SMART" id="SM00053">
    <property type="entry name" value="DYNc"/>
    <property type="match status" value="1"/>
</dbReference>
<dbReference type="Gene3D" id="3.40.50.300">
    <property type="entry name" value="P-loop containing nucleotide triphosphate hydrolases"/>
    <property type="match status" value="1"/>
</dbReference>
<comment type="caution">
    <text evidence="18">The sequence shown here is derived from an EMBL/GenBank/DDBJ whole genome shotgun (WGS) entry which is preliminary data.</text>
</comment>
<dbReference type="GO" id="GO:0006897">
    <property type="term" value="P:endocytosis"/>
    <property type="evidence" value="ECO:0007669"/>
    <property type="project" value="TreeGrafter"/>
</dbReference>
<proteinExistence type="inferred from homology"/>
<evidence type="ECO:0000256" key="3">
    <source>
        <dbReference type="ARBA" id="ARBA00011980"/>
    </source>
</evidence>
<organism evidence="18 21">
    <name type="scientific">Didymodactylos carnosus</name>
    <dbReference type="NCBI Taxonomy" id="1234261"/>
    <lineage>
        <taxon>Eukaryota</taxon>
        <taxon>Metazoa</taxon>
        <taxon>Spiralia</taxon>
        <taxon>Gnathifera</taxon>
        <taxon>Rotifera</taxon>
        <taxon>Eurotatoria</taxon>
        <taxon>Bdelloidea</taxon>
        <taxon>Philodinida</taxon>
        <taxon>Philodinidae</taxon>
        <taxon>Didymodactylos</taxon>
    </lineage>
</organism>
<dbReference type="InterPro" id="IPR022812">
    <property type="entry name" value="Dynamin"/>
</dbReference>
<dbReference type="EMBL" id="CAJOBC010044232">
    <property type="protein sequence ID" value="CAF4154783.1"/>
    <property type="molecule type" value="Genomic_DNA"/>
</dbReference>
<dbReference type="Pfam" id="PF02212">
    <property type="entry name" value="GED"/>
    <property type="match status" value="1"/>
</dbReference>
<evidence type="ECO:0000256" key="5">
    <source>
        <dbReference type="ARBA" id="ARBA00022741"/>
    </source>
</evidence>
<evidence type="ECO:0000259" key="15">
    <source>
        <dbReference type="PROSITE" id="PS51388"/>
    </source>
</evidence>
<evidence type="ECO:0000256" key="12">
    <source>
        <dbReference type="ARBA" id="ARBA00048040"/>
    </source>
</evidence>
<evidence type="ECO:0000256" key="8">
    <source>
        <dbReference type="ARBA" id="ARBA00023121"/>
    </source>
</evidence>
<dbReference type="PROSITE" id="PS51718">
    <property type="entry name" value="G_DYNAMIN_2"/>
    <property type="match status" value="1"/>
</dbReference>
<evidence type="ECO:0000313" key="18">
    <source>
        <dbReference type="EMBL" id="CAF1314338.1"/>
    </source>
</evidence>
<dbReference type="CDD" id="cd08771">
    <property type="entry name" value="DLP_1"/>
    <property type="match status" value="1"/>
</dbReference>
<dbReference type="Gene3D" id="1.20.120.1240">
    <property type="entry name" value="Dynamin, middle domain"/>
    <property type="match status" value="3"/>
</dbReference>
<dbReference type="GO" id="GO:0005829">
    <property type="term" value="C:cytosol"/>
    <property type="evidence" value="ECO:0007669"/>
    <property type="project" value="UniProtKB-SubCell"/>
</dbReference>
<dbReference type="PROSITE" id="PS00410">
    <property type="entry name" value="G_DYNAMIN_1"/>
    <property type="match status" value="1"/>
</dbReference>
<dbReference type="Proteomes" id="UP000681722">
    <property type="component" value="Unassembled WGS sequence"/>
</dbReference>
<dbReference type="EC" id="3.6.5.5" evidence="3"/>
<keyword evidence="21" id="KW-1185">Reference proteome</keyword>
<dbReference type="SUPFAM" id="SSF52540">
    <property type="entry name" value="P-loop containing nucleoside triphosphate hydrolases"/>
    <property type="match status" value="1"/>
</dbReference>
<dbReference type="PRINTS" id="PR00195">
    <property type="entry name" value="DYNAMIN"/>
</dbReference>
<accession>A0A815F417</accession>
<dbReference type="GO" id="GO:0048312">
    <property type="term" value="P:intracellular distribution of mitochondria"/>
    <property type="evidence" value="ECO:0007669"/>
    <property type="project" value="TreeGrafter"/>
</dbReference>
<dbReference type="InterPro" id="IPR003130">
    <property type="entry name" value="GED"/>
</dbReference>
<dbReference type="GO" id="GO:0005741">
    <property type="term" value="C:mitochondrial outer membrane"/>
    <property type="evidence" value="ECO:0007669"/>
    <property type="project" value="UniProtKB-SubCell"/>
</dbReference>
<dbReference type="EMBL" id="CAJNOQ010013090">
    <property type="protein sequence ID" value="CAF1314338.1"/>
    <property type="molecule type" value="Genomic_DNA"/>
</dbReference>
<dbReference type="SMART" id="SM00302">
    <property type="entry name" value="GED"/>
    <property type="match status" value="1"/>
</dbReference>
<evidence type="ECO:0000256" key="4">
    <source>
        <dbReference type="ARBA" id="ARBA00022490"/>
    </source>
</evidence>
<protein>
    <recommendedName>
        <fullName evidence="3">dynamin GTPase</fullName>
        <ecNumber evidence="3">3.6.5.5</ecNumber>
    </recommendedName>
</protein>
<dbReference type="PANTHER" id="PTHR11566">
    <property type="entry name" value="DYNAMIN"/>
    <property type="match status" value="1"/>
</dbReference>
<keyword evidence="9" id="KW-0496">Mitochondrion</keyword>
<dbReference type="FunFam" id="3.40.50.300:FF:000172">
    <property type="entry name" value="Dynamin-1-like protein isoform 1"/>
    <property type="match status" value="1"/>
</dbReference>
<evidence type="ECO:0000313" key="20">
    <source>
        <dbReference type="EMBL" id="CAF4154783.1"/>
    </source>
</evidence>
<dbReference type="GO" id="GO:0003924">
    <property type="term" value="F:GTPase activity"/>
    <property type="evidence" value="ECO:0007669"/>
    <property type="project" value="InterPro"/>
</dbReference>
<comment type="catalytic activity">
    <reaction evidence="12">
        <text>GTP + H2O = GDP + phosphate + H(+)</text>
        <dbReference type="Rhea" id="RHEA:19669"/>
        <dbReference type="ChEBI" id="CHEBI:15377"/>
        <dbReference type="ChEBI" id="CHEBI:15378"/>
        <dbReference type="ChEBI" id="CHEBI:37565"/>
        <dbReference type="ChEBI" id="CHEBI:43474"/>
        <dbReference type="ChEBI" id="CHEBI:58189"/>
        <dbReference type="EC" id="3.6.5.5"/>
    </reaction>
</comment>
<evidence type="ECO:0000313" key="19">
    <source>
        <dbReference type="EMBL" id="CAF4035648.1"/>
    </source>
</evidence>
<dbReference type="InterPro" id="IPR045063">
    <property type="entry name" value="Dynamin_N"/>
</dbReference>
<keyword evidence="11" id="KW-0472">Membrane</keyword>
<feature type="compositionally biased region" description="Polar residues" evidence="14">
    <location>
        <begin position="541"/>
        <end position="556"/>
    </location>
</feature>
<comment type="similarity">
    <text evidence="13">Belongs to the TRAFAC class dynamin-like GTPase superfamily. Dynamin/Fzo/YdjA family.</text>
</comment>
<reference evidence="18" key="1">
    <citation type="submission" date="2021-02" db="EMBL/GenBank/DDBJ databases">
        <authorList>
            <person name="Nowell W R."/>
        </authorList>
    </citation>
    <scope>NUCLEOTIDE SEQUENCE</scope>
</reference>
<keyword evidence="10 13" id="KW-0342">GTP-binding</keyword>
<dbReference type="InterPro" id="IPR001401">
    <property type="entry name" value="Dynamin_GTPase"/>
</dbReference>
<feature type="compositionally biased region" description="Low complexity" evidence="14">
    <location>
        <begin position="494"/>
        <end position="505"/>
    </location>
</feature>
<dbReference type="InterPro" id="IPR030381">
    <property type="entry name" value="G_DYNAMIN_dom"/>
</dbReference>
<dbReference type="EMBL" id="CAJOBA010037095">
    <property type="protein sequence ID" value="CAF4035648.1"/>
    <property type="molecule type" value="Genomic_DNA"/>
</dbReference>
<keyword evidence="5 13" id="KW-0547">Nucleotide-binding</keyword>
<dbReference type="InterPro" id="IPR020850">
    <property type="entry name" value="GED_dom"/>
</dbReference>
<feature type="region of interest" description="Disordered" evidence="14">
    <location>
        <begin position="537"/>
        <end position="556"/>
    </location>
</feature>